<keyword evidence="2" id="KW-1133">Transmembrane helix</keyword>
<reference evidence="3" key="2">
    <citation type="submission" date="2020-11" db="EMBL/GenBank/DDBJ databases">
        <title>Description of novel Gluconobacter species.</title>
        <authorList>
            <person name="Cleenwerck I."/>
            <person name="Cnockaert M."/>
            <person name="Borremans W."/>
            <person name="Wieme A.D."/>
            <person name="De Vuyst L."/>
            <person name="Vandamme P."/>
        </authorList>
    </citation>
    <scope>NUCLEOTIDE SEQUENCE</scope>
    <source>
        <strain evidence="3">R71697</strain>
    </source>
</reference>
<name>A0A9Q2FR64_GLUJA</name>
<feature type="region of interest" description="Disordered" evidence="1">
    <location>
        <begin position="1"/>
        <end position="22"/>
    </location>
</feature>
<evidence type="ECO:0000313" key="3">
    <source>
        <dbReference type="EMBL" id="MBF0872032.1"/>
    </source>
</evidence>
<protein>
    <submittedName>
        <fullName evidence="3">Uncharacterized protein</fullName>
    </submittedName>
</protein>
<dbReference type="RefSeq" id="WP_061929559.1">
    <property type="nucleotide sequence ID" value="NZ_CP191376.1"/>
</dbReference>
<evidence type="ECO:0000256" key="2">
    <source>
        <dbReference type="SAM" id="Phobius"/>
    </source>
</evidence>
<dbReference type="AlphaFoldDB" id="A0A9Q2FR64"/>
<keyword evidence="2" id="KW-0812">Transmembrane</keyword>
<feature type="transmembrane region" description="Helical" evidence="2">
    <location>
        <begin position="29"/>
        <end position="50"/>
    </location>
</feature>
<reference evidence="3" key="1">
    <citation type="submission" date="2020-04" db="EMBL/GenBank/DDBJ databases">
        <authorList>
            <person name="Sombolestani A."/>
        </authorList>
    </citation>
    <scope>NUCLEOTIDE SEQUENCE</scope>
    <source>
        <strain evidence="3">R71697</strain>
    </source>
</reference>
<dbReference type="EMBL" id="JABCQN010000011">
    <property type="protein sequence ID" value="MBF0872032.1"/>
    <property type="molecule type" value="Genomic_DNA"/>
</dbReference>
<accession>A0A9Q2FR64</accession>
<evidence type="ECO:0000313" key="4">
    <source>
        <dbReference type="Proteomes" id="UP000661006"/>
    </source>
</evidence>
<keyword evidence="2" id="KW-0472">Membrane</keyword>
<sequence length="78" mass="8837">MSDLDKILNDPAPVQEDPVPGFDPRPPRMWPWAILAGLLMLASVFIHVFWPVPPHKHMALCKHGLTEHCYKVDPTAED</sequence>
<evidence type="ECO:0000256" key="1">
    <source>
        <dbReference type="SAM" id="MobiDB-lite"/>
    </source>
</evidence>
<dbReference type="Proteomes" id="UP000661006">
    <property type="component" value="Unassembled WGS sequence"/>
</dbReference>
<dbReference type="GeneID" id="81475902"/>
<dbReference type="OrthoDB" id="7276603at2"/>
<proteinExistence type="predicted"/>
<gene>
    <name evidence="3" type="ORF">HKD32_14495</name>
</gene>
<organism evidence="3 4">
    <name type="scientific">Gluconobacter japonicus</name>
    <dbReference type="NCBI Taxonomy" id="376620"/>
    <lineage>
        <taxon>Bacteria</taxon>
        <taxon>Pseudomonadati</taxon>
        <taxon>Pseudomonadota</taxon>
        <taxon>Alphaproteobacteria</taxon>
        <taxon>Acetobacterales</taxon>
        <taxon>Acetobacteraceae</taxon>
        <taxon>Gluconobacter</taxon>
    </lineage>
</organism>
<comment type="caution">
    <text evidence="3">The sequence shown here is derived from an EMBL/GenBank/DDBJ whole genome shotgun (WGS) entry which is preliminary data.</text>
</comment>